<feature type="transmembrane region" description="Helical" evidence="9">
    <location>
        <begin position="88"/>
        <end position="110"/>
    </location>
</feature>
<dbReference type="EC" id="7.1.1.2" evidence="9"/>
<keyword evidence="9" id="KW-0679">Respiratory chain</keyword>
<gene>
    <name evidence="10" type="primary">ND3</name>
</gene>
<evidence type="ECO:0000256" key="4">
    <source>
        <dbReference type="ARBA" id="ARBA00022448"/>
    </source>
</evidence>
<keyword evidence="9 10" id="KW-0496">Mitochondrion</keyword>
<comment type="catalytic activity">
    <reaction evidence="8 9">
        <text>a ubiquinone + NADH + 5 H(+)(in) = a ubiquinol + NAD(+) + 4 H(+)(out)</text>
        <dbReference type="Rhea" id="RHEA:29091"/>
        <dbReference type="Rhea" id="RHEA-COMP:9565"/>
        <dbReference type="Rhea" id="RHEA-COMP:9566"/>
        <dbReference type="ChEBI" id="CHEBI:15378"/>
        <dbReference type="ChEBI" id="CHEBI:16389"/>
        <dbReference type="ChEBI" id="CHEBI:17976"/>
        <dbReference type="ChEBI" id="CHEBI:57540"/>
        <dbReference type="ChEBI" id="CHEBI:57945"/>
        <dbReference type="EC" id="7.1.1.2"/>
    </reaction>
</comment>
<dbReference type="EMBL" id="FJ809751">
    <property type="protein sequence ID" value="ACQ91025.1"/>
    <property type="molecule type" value="Genomic_DNA"/>
</dbReference>
<name>D2DVZ3_QUAQU</name>
<evidence type="ECO:0000256" key="2">
    <source>
        <dbReference type="ARBA" id="ARBA00008472"/>
    </source>
</evidence>
<accession>D2DVZ3</accession>
<comment type="similarity">
    <text evidence="2 9">Belongs to the complex I subunit 3 family.</text>
</comment>
<reference evidence="10" key="1">
    <citation type="journal article" date="2009" name="Genetics">
        <title>Comparative mitochondrial genomics of freshwater mussels (Bivalvia: Unionoida) with doubly uniparental inheritance of mtDNA: gender-specific open reading frames and putative origins of replication.</title>
        <authorList>
            <person name="Breton S."/>
            <person name="Beaupre H.D."/>
            <person name="Stewart D.T."/>
            <person name="Piontkivska H."/>
            <person name="Karmakar M."/>
            <person name="Bogan A.E."/>
            <person name="Blier P.U."/>
            <person name="Hoeh W.R."/>
        </authorList>
    </citation>
    <scope>NUCLEOTIDE SEQUENCE</scope>
    <source>
        <strain evidence="10">H1774g</strain>
    </source>
</reference>
<feature type="transmembrane region" description="Helical" evidence="9">
    <location>
        <begin position="60"/>
        <end position="82"/>
    </location>
</feature>
<evidence type="ECO:0000313" key="10">
    <source>
        <dbReference type="EMBL" id="ACQ91025.1"/>
    </source>
</evidence>
<keyword evidence="9" id="KW-1278">Translocase</keyword>
<evidence type="ECO:0000256" key="9">
    <source>
        <dbReference type="RuleBase" id="RU003640"/>
    </source>
</evidence>
<organism evidence="10">
    <name type="scientific">Quadrula quadrula</name>
    <name type="common">Mapleleaf mussel</name>
    <dbReference type="NCBI Taxonomy" id="52372"/>
    <lineage>
        <taxon>Eukaryota</taxon>
        <taxon>Metazoa</taxon>
        <taxon>Spiralia</taxon>
        <taxon>Lophotrochozoa</taxon>
        <taxon>Mollusca</taxon>
        <taxon>Bivalvia</taxon>
        <taxon>Autobranchia</taxon>
        <taxon>Heteroconchia</taxon>
        <taxon>Palaeoheterodonta</taxon>
        <taxon>Unionida</taxon>
        <taxon>Unionoidea</taxon>
        <taxon>Unionidae</taxon>
        <taxon>Ambleminae</taxon>
        <taxon>Quadrulini</taxon>
        <taxon>Quadrula</taxon>
    </lineage>
</organism>
<dbReference type="GO" id="GO:0031966">
    <property type="term" value="C:mitochondrial membrane"/>
    <property type="evidence" value="ECO:0007669"/>
    <property type="project" value="UniProtKB-SubCell"/>
</dbReference>
<dbReference type="InterPro" id="IPR000440">
    <property type="entry name" value="NADH_UbQ/plastoQ_OxRdtase_su3"/>
</dbReference>
<evidence type="ECO:0000256" key="8">
    <source>
        <dbReference type="ARBA" id="ARBA00049551"/>
    </source>
</evidence>
<keyword evidence="6 9" id="KW-1133">Transmembrane helix</keyword>
<dbReference type="GO" id="GO:0008137">
    <property type="term" value="F:NADH dehydrogenase (ubiquinone) activity"/>
    <property type="evidence" value="ECO:0007669"/>
    <property type="project" value="UniProtKB-UniRule"/>
</dbReference>
<keyword evidence="4 9" id="KW-0813">Transport</keyword>
<evidence type="ECO:0000256" key="5">
    <source>
        <dbReference type="ARBA" id="ARBA00022692"/>
    </source>
</evidence>
<evidence type="ECO:0000256" key="1">
    <source>
        <dbReference type="ARBA" id="ARBA00004370"/>
    </source>
</evidence>
<keyword evidence="9" id="KW-0249">Electron transport</keyword>
<dbReference type="PANTHER" id="PTHR11058:SF9">
    <property type="entry name" value="NADH-UBIQUINONE OXIDOREDUCTASE CHAIN 3"/>
    <property type="match status" value="1"/>
</dbReference>
<dbReference type="AlphaFoldDB" id="D2DVZ3"/>
<dbReference type="Gene3D" id="1.20.58.1610">
    <property type="entry name" value="NADH:ubiquinone/plastoquinone oxidoreductase, chain 3"/>
    <property type="match status" value="1"/>
</dbReference>
<evidence type="ECO:0000256" key="3">
    <source>
        <dbReference type="ARBA" id="ARBA00021007"/>
    </source>
</evidence>
<proteinExistence type="inferred from homology"/>
<comment type="subcellular location">
    <subcellularLocation>
        <location evidence="1">Membrane</location>
    </subcellularLocation>
    <subcellularLocation>
        <location evidence="9">Mitochondrion membrane</location>
        <topology evidence="9">Multi-pass membrane protein</topology>
    </subcellularLocation>
</comment>
<dbReference type="Pfam" id="PF00507">
    <property type="entry name" value="Oxidored_q4"/>
    <property type="match status" value="1"/>
</dbReference>
<keyword evidence="7 9" id="KW-0472">Membrane</keyword>
<evidence type="ECO:0000256" key="7">
    <source>
        <dbReference type="ARBA" id="ARBA00023136"/>
    </source>
</evidence>
<keyword evidence="9" id="KW-0520">NAD</keyword>
<dbReference type="InterPro" id="IPR038430">
    <property type="entry name" value="NDAH_ubi_oxred_su3_sf"/>
</dbReference>
<keyword evidence="9" id="KW-0830">Ubiquinone</keyword>
<dbReference type="GO" id="GO:0030964">
    <property type="term" value="C:NADH dehydrogenase complex"/>
    <property type="evidence" value="ECO:0007669"/>
    <property type="project" value="TreeGrafter"/>
</dbReference>
<protein>
    <recommendedName>
        <fullName evidence="3 9">NADH-ubiquinone oxidoreductase chain 3</fullName>
        <ecNumber evidence="9">7.1.1.2</ecNumber>
    </recommendedName>
</protein>
<evidence type="ECO:0000256" key="6">
    <source>
        <dbReference type="ARBA" id="ARBA00022989"/>
    </source>
</evidence>
<sequence length="121" mass="13262">MYNGMGVLVAVFCSVVFSFIVVGFGLVLSYRSSCVYSLSSPFECGFDPLGSSRVGFSLRFFLFMVFFVVFDFETVLLVPSVIWFGSGLVGPSGVFGFVGFLVILFVGVLYEMKEGALEWSC</sequence>
<feature type="transmembrane region" description="Helical" evidence="9">
    <location>
        <begin position="6"/>
        <end position="30"/>
    </location>
</feature>
<dbReference type="PANTHER" id="PTHR11058">
    <property type="entry name" value="NADH-UBIQUINONE OXIDOREDUCTASE CHAIN 3"/>
    <property type="match status" value="1"/>
</dbReference>
<comment type="function">
    <text evidence="9">Core subunit of the mitochondrial membrane respiratory chain NADH dehydrogenase (Complex I) which catalyzes electron transfer from NADH through the respiratory chain, using ubiquinone as an electron acceptor. Essential for the catalytic activity of complex I.</text>
</comment>
<keyword evidence="5 9" id="KW-0812">Transmembrane</keyword>
<geneLocation type="mitochondrion" evidence="10"/>